<reference evidence="1 2" key="2">
    <citation type="submission" date="2019-11" db="EMBL/GenBank/DDBJ databases">
        <title>A de novo genome assembly of a pear dwarfing rootstock.</title>
        <authorList>
            <person name="Wang F."/>
            <person name="Wang J."/>
            <person name="Li S."/>
            <person name="Zhang Y."/>
            <person name="Fang M."/>
            <person name="Ma L."/>
            <person name="Zhao Y."/>
            <person name="Jiang S."/>
        </authorList>
    </citation>
    <scope>NUCLEOTIDE SEQUENCE [LARGE SCALE GENOMIC DNA]</scope>
    <source>
        <strain evidence="1">S2</strain>
        <tissue evidence="1">Leaf</tissue>
    </source>
</reference>
<dbReference type="Proteomes" id="UP000327157">
    <property type="component" value="Unassembled WGS sequence"/>
</dbReference>
<evidence type="ECO:0000313" key="1">
    <source>
        <dbReference type="EMBL" id="KAB2604105.1"/>
    </source>
</evidence>
<dbReference type="EMBL" id="SMOL01000649">
    <property type="protein sequence ID" value="KAB2604105.1"/>
    <property type="molecule type" value="Genomic_DNA"/>
</dbReference>
<name>A0A5N5FLR9_9ROSA</name>
<reference evidence="1 2" key="1">
    <citation type="submission" date="2019-09" db="EMBL/GenBank/DDBJ databases">
        <authorList>
            <person name="Ou C."/>
        </authorList>
    </citation>
    <scope>NUCLEOTIDE SEQUENCE [LARGE SCALE GENOMIC DNA]</scope>
    <source>
        <strain evidence="1">S2</strain>
        <tissue evidence="1">Leaf</tissue>
    </source>
</reference>
<evidence type="ECO:0000313" key="2">
    <source>
        <dbReference type="Proteomes" id="UP000327157"/>
    </source>
</evidence>
<accession>A0A5N5FLR9</accession>
<gene>
    <name evidence="1" type="ORF">D8674_039055</name>
</gene>
<protein>
    <submittedName>
        <fullName evidence="1">Uncharacterized protein</fullName>
    </submittedName>
</protein>
<organism evidence="1 2">
    <name type="scientific">Pyrus ussuriensis x Pyrus communis</name>
    <dbReference type="NCBI Taxonomy" id="2448454"/>
    <lineage>
        <taxon>Eukaryota</taxon>
        <taxon>Viridiplantae</taxon>
        <taxon>Streptophyta</taxon>
        <taxon>Embryophyta</taxon>
        <taxon>Tracheophyta</taxon>
        <taxon>Spermatophyta</taxon>
        <taxon>Magnoliopsida</taxon>
        <taxon>eudicotyledons</taxon>
        <taxon>Gunneridae</taxon>
        <taxon>Pentapetalae</taxon>
        <taxon>rosids</taxon>
        <taxon>fabids</taxon>
        <taxon>Rosales</taxon>
        <taxon>Rosaceae</taxon>
        <taxon>Amygdaloideae</taxon>
        <taxon>Maleae</taxon>
        <taxon>Pyrus</taxon>
    </lineage>
</organism>
<keyword evidence="2" id="KW-1185">Reference proteome</keyword>
<comment type="caution">
    <text evidence="1">The sequence shown here is derived from an EMBL/GenBank/DDBJ whole genome shotgun (WGS) entry which is preliminary data.</text>
</comment>
<proteinExistence type="predicted"/>
<dbReference type="AlphaFoldDB" id="A0A5N5FLR9"/>
<sequence length="74" mass="9213">MMEEYDRIAQNQNSKSAWLRLFPRTSVHENGELPWWLRGSDRGRCADERWRIRGSCFDLLFSRREEDRWLKRRR</sequence>